<dbReference type="InterPro" id="IPR013749">
    <property type="entry name" value="PM/HMP-P_kinase-1"/>
</dbReference>
<dbReference type="PANTHER" id="PTHR20858">
    <property type="entry name" value="PHOSPHOMETHYLPYRIMIDINE KINASE"/>
    <property type="match status" value="1"/>
</dbReference>
<dbReference type="GO" id="GO:0009228">
    <property type="term" value="P:thiamine biosynthetic process"/>
    <property type="evidence" value="ECO:0007669"/>
    <property type="project" value="UniProtKB-KW"/>
</dbReference>
<keyword evidence="9" id="KW-0784">Thiamine biosynthesis</keyword>
<comment type="pathway">
    <text evidence="4">Cofactor biosynthesis; thiamine diphosphate biosynthesis; 4-amino-2-methyl-5-diphosphomethylpyrimidine from 5-amino-1-(5-phospho-D-ribosyl)imidazole: step 3/3.</text>
</comment>
<dbReference type="GO" id="GO:0008902">
    <property type="term" value="F:hydroxymethylpyrimidine kinase activity"/>
    <property type="evidence" value="ECO:0007669"/>
    <property type="project" value="UniProtKB-EC"/>
</dbReference>
<dbReference type="NCBIfam" id="TIGR00097">
    <property type="entry name" value="HMP-P_kinase"/>
    <property type="match status" value="1"/>
</dbReference>
<evidence type="ECO:0000256" key="5">
    <source>
        <dbReference type="ARBA" id="ARBA00022679"/>
    </source>
</evidence>
<evidence type="ECO:0000256" key="8">
    <source>
        <dbReference type="ARBA" id="ARBA00022840"/>
    </source>
</evidence>
<comment type="function">
    <text evidence="3">Catalyzes the phosphorylation of hydroxymethylpyrimidine phosphate (HMP-P) to HMP-PP, and of HMP to HMP-P.</text>
</comment>
<evidence type="ECO:0000313" key="11">
    <source>
        <dbReference type="EMBL" id="WGH94044.1"/>
    </source>
</evidence>
<feature type="domain" description="Pyridoxamine kinase/Phosphomethylpyrimidine kinase" evidence="10">
    <location>
        <begin position="15"/>
        <end position="235"/>
    </location>
</feature>
<keyword evidence="6" id="KW-0547">Nucleotide-binding</keyword>
<accession>A0AAJ6AQM2</accession>
<evidence type="ECO:0000256" key="3">
    <source>
        <dbReference type="ARBA" id="ARBA00003848"/>
    </source>
</evidence>
<comment type="catalytic activity">
    <reaction evidence="2">
        <text>4-amino-2-methyl-5-(phosphooxymethyl)pyrimidine + ATP = 4-amino-2-methyl-5-(diphosphooxymethyl)pyrimidine + ADP</text>
        <dbReference type="Rhea" id="RHEA:19893"/>
        <dbReference type="ChEBI" id="CHEBI:30616"/>
        <dbReference type="ChEBI" id="CHEBI:57841"/>
        <dbReference type="ChEBI" id="CHEBI:58354"/>
        <dbReference type="ChEBI" id="CHEBI:456216"/>
        <dbReference type="EC" id="2.7.4.7"/>
    </reaction>
</comment>
<dbReference type="SUPFAM" id="SSF53613">
    <property type="entry name" value="Ribokinase-like"/>
    <property type="match status" value="1"/>
</dbReference>
<dbReference type="GO" id="GO:0005524">
    <property type="term" value="F:ATP binding"/>
    <property type="evidence" value="ECO:0007669"/>
    <property type="project" value="UniProtKB-KW"/>
</dbReference>
<dbReference type="EC" id="2.7.1.49" evidence="11"/>
<dbReference type="Gene3D" id="3.40.1190.20">
    <property type="match status" value="1"/>
</dbReference>
<evidence type="ECO:0000256" key="7">
    <source>
        <dbReference type="ARBA" id="ARBA00022777"/>
    </source>
</evidence>
<gene>
    <name evidence="11" type="primary">thiD</name>
    <name evidence="11" type="ORF">QDX21_04425</name>
</gene>
<dbReference type="EMBL" id="CP122566">
    <property type="protein sequence ID" value="WGH94044.1"/>
    <property type="molecule type" value="Genomic_DNA"/>
</dbReference>
<name>A0AAJ6AQM2_9MICC</name>
<dbReference type="Proteomes" id="UP001224674">
    <property type="component" value="Chromosome"/>
</dbReference>
<keyword evidence="7 11" id="KW-0418">Kinase</keyword>
<evidence type="ECO:0000256" key="1">
    <source>
        <dbReference type="ARBA" id="ARBA00000151"/>
    </source>
</evidence>
<dbReference type="GO" id="GO:0005829">
    <property type="term" value="C:cytosol"/>
    <property type="evidence" value="ECO:0007669"/>
    <property type="project" value="TreeGrafter"/>
</dbReference>
<reference evidence="11 12" key="1">
    <citation type="submission" date="2023-03" db="EMBL/GenBank/DDBJ databases">
        <title>Complete genome sequences of several Auritidibacter ignavus strains isolated from ear infections.</title>
        <authorList>
            <person name="Baehr T."/>
            <person name="Baumhoegger A.M."/>
        </authorList>
    </citation>
    <scope>NUCLEOTIDE SEQUENCE [LARGE SCALE GENOMIC DNA]</scope>
    <source>
        <strain evidence="11 12">BABAE-6</strain>
    </source>
</reference>
<dbReference type="CDD" id="cd01169">
    <property type="entry name" value="HMPP_kinase"/>
    <property type="match status" value="1"/>
</dbReference>
<evidence type="ECO:0000259" key="10">
    <source>
        <dbReference type="Pfam" id="PF08543"/>
    </source>
</evidence>
<evidence type="ECO:0000313" key="12">
    <source>
        <dbReference type="Proteomes" id="UP001224674"/>
    </source>
</evidence>
<dbReference type="AlphaFoldDB" id="A0AAJ6AQM2"/>
<dbReference type="RefSeq" id="WP_110099556.1">
    <property type="nucleotide sequence ID" value="NZ_CP122566.1"/>
</dbReference>
<dbReference type="FunFam" id="3.40.1190.20:FF:000003">
    <property type="entry name" value="Phosphomethylpyrimidine kinase ThiD"/>
    <property type="match status" value="1"/>
</dbReference>
<evidence type="ECO:0000256" key="4">
    <source>
        <dbReference type="ARBA" id="ARBA00004769"/>
    </source>
</evidence>
<dbReference type="InterPro" id="IPR004399">
    <property type="entry name" value="HMP/HMP-P_kinase_dom"/>
</dbReference>
<evidence type="ECO:0000256" key="2">
    <source>
        <dbReference type="ARBA" id="ARBA00000565"/>
    </source>
</evidence>
<keyword evidence="8" id="KW-0067">ATP-binding</keyword>
<organism evidence="11 12">
    <name type="scientific">Auritidibacter ignavus</name>
    <dbReference type="NCBI Taxonomy" id="678932"/>
    <lineage>
        <taxon>Bacteria</taxon>
        <taxon>Bacillati</taxon>
        <taxon>Actinomycetota</taxon>
        <taxon>Actinomycetes</taxon>
        <taxon>Micrococcales</taxon>
        <taxon>Micrococcaceae</taxon>
        <taxon>Auritidibacter</taxon>
    </lineage>
</organism>
<keyword evidence="12" id="KW-1185">Reference proteome</keyword>
<dbReference type="Pfam" id="PF08543">
    <property type="entry name" value="Phos_pyr_kin"/>
    <property type="match status" value="1"/>
</dbReference>
<keyword evidence="5 11" id="KW-0808">Transferase</keyword>
<dbReference type="EC" id="2.7.4.7" evidence="11"/>
<evidence type="ECO:0000256" key="9">
    <source>
        <dbReference type="ARBA" id="ARBA00022977"/>
    </source>
</evidence>
<dbReference type="PANTHER" id="PTHR20858:SF17">
    <property type="entry name" value="HYDROXYMETHYLPYRIMIDINE_PHOSPHOMETHYLPYRIMIDINE KINASE THI20-RELATED"/>
    <property type="match status" value="1"/>
</dbReference>
<evidence type="ECO:0000256" key="6">
    <source>
        <dbReference type="ARBA" id="ARBA00022741"/>
    </source>
</evidence>
<proteinExistence type="predicted"/>
<dbReference type="InterPro" id="IPR029056">
    <property type="entry name" value="Ribokinase-like"/>
</dbReference>
<protein>
    <submittedName>
        <fullName evidence="11">Bifunctional hydroxymethylpyrimidine kinase/phosphomethylpyrimidine kinase</fullName>
        <ecNumber evidence="11">2.7.1.49</ecNumber>
        <ecNumber evidence="11">2.7.4.7</ecNumber>
    </submittedName>
</protein>
<sequence length="286" mass="29715">MTSRPATALTIAGTDPSGGAGIQADLKTFTTLGVYGTSAITSLIAQNTQGVQQVIPIGIDDLRAQISSVLDDLPIDATKIGMLGSAEMVKAVAKIIADRREEFGVLVVDPVLVATSGDSLSDDDAALAMVEHLLPLADVVTPNLPEAAWLSDADAEAESLEQMTEQAHVLAQHGTGAVMVKGGHLYHDTQEMTDVVVINGEAYSLPIPRVSTRNTHGTGCTLSSAIAARAALNVSAQTPPSSEDLLAWIKKGQTDLARALAAGAQWELSYAPQTGHGPVNHLALRA</sequence>
<dbReference type="GO" id="GO:0008972">
    <property type="term" value="F:phosphomethylpyrimidine kinase activity"/>
    <property type="evidence" value="ECO:0007669"/>
    <property type="project" value="UniProtKB-EC"/>
</dbReference>
<comment type="catalytic activity">
    <reaction evidence="1">
        <text>4-amino-5-hydroxymethyl-2-methylpyrimidine + ATP = 4-amino-2-methyl-5-(phosphooxymethyl)pyrimidine + ADP + H(+)</text>
        <dbReference type="Rhea" id="RHEA:23096"/>
        <dbReference type="ChEBI" id="CHEBI:15378"/>
        <dbReference type="ChEBI" id="CHEBI:16892"/>
        <dbReference type="ChEBI" id="CHEBI:30616"/>
        <dbReference type="ChEBI" id="CHEBI:58354"/>
        <dbReference type="ChEBI" id="CHEBI:456216"/>
        <dbReference type="EC" id="2.7.1.49"/>
    </reaction>
</comment>